<dbReference type="InterPro" id="IPR025356">
    <property type="entry name" value="DUF4260"/>
</dbReference>
<keyword evidence="1" id="KW-0812">Transmembrane</keyword>
<evidence type="ECO:0000256" key="1">
    <source>
        <dbReference type="SAM" id="Phobius"/>
    </source>
</evidence>
<keyword evidence="1" id="KW-1133">Transmembrane helix</keyword>
<dbReference type="Pfam" id="PF14079">
    <property type="entry name" value="DUF4260"/>
    <property type="match status" value="1"/>
</dbReference>
<protein>
    <recommendedName>
        <fullName evidence="4">DUF4260 family protein</fullName>
    </recommendedName>
</protein>
<feature type="transmembrane region" description="Helical" evidence="1">
    <location>
        <begin position="33"/>
        <end position="52"/>
    </location>
</feature>
<evidence type="ECO:0000313" key="2">
    <source>
        <dbReference type="EMBL" id="SFS10668.1"/>
    </source>
</evidence>
<dbReference type="RefSeq" id="WP_089838602.1">
    <property type="nucleotide sequence ID" value="NZ_FOZL01000001.1"/>
</dbReference>
<dbReference type="STRING" id="474950.SAMN05421771_1829"/>
<name>A0A1I6M4W4_9BACT</name>
<dbReference type="AlphaFoldDB" id="A0A1I6M4W4"/>
<reference evidence="2 3" key="1">
    <citation type="submission" date="2016-10" db="EMBL/GenBank/DDBJ databases">
        <authorList>
            <person name="de Groot N.N."/>
        </authorList>
    </citation>
    <scope>NUCLEOTIDE SEQUENCE [LARGE SCALE GENOMIC DNA]</scope>
    <source>
        <strain evidence="2 3">DSM 21001</strain>
    </source>
</reference>
<feature type="transmembrane region" description="Helical" evidence="1">
    <location>
        <begin position="7"/>
        <end position="27"/>
    </location>
</feature>
<dbReference type="OrthoDB" id="9813911at2"/>
<evidence type="ECO:0008006" key="4">
    <source>
        <dbReference type="Google" id="ProtNLM"/>
    </source>
</evidence>
<dbReference type="EMBL" id="FOZL01000001">
    <property type="protein sequence ID" value="SFS10668.1"/>
    <property type="molecule type" value="Genomic_DNA"/>
</dbReference>
<proteinExistence type="predicted"/>
<gene>
    <name evidence="2" type="ORF">SAMN05421771_1829</name>
</gene>
<feature type="transmembrane region" description="Helical" evidence="1">
    <location>
        <begin position="59"/>
        <end position="78"/>
    </location>
</feature>
<feature type="transmembrane region" description="Helical" evidence="1">
    <location>
        <begin position="84"/>
        <end position="103"/>
    </location>
</feature>
<keyword evidence="3" id="KW-1185">Reference proteome</keyword>
<evidence type="ECO:0000313" key="3">
    <source>
        <dbReference type="Proteomes" id="UP000199024"/>
    </source>
</evidence>
<sequence>MLTRPALLIRLEAAAILVVTLVAYHHLQASAGWFRFAILFLTPDLFMLGYLANPRFGSALYNLGHTVWVPLLLALYAWNAEREATLAVALIWISHIAFDRVLGYGLKYPTYFKDTHLQHLNEPIG</sequence>
<accession>A0A1I6M4W4</accession>
<keyword evidence="1" id="KW-0472">Membrane</keyword>
<dbReference type="Proteomes" id="UP000199024">
    <property type="component" value="Unassembled WGS sequence"/>
</dbReference>
<organism evidence="2 3">
    <name type="scientific">Granulicella pectinivorans</name>
    <dbReference type="NCBI Taxonomy" id="474950"/>
    <lineage>
        <taxon>Bacteria</taxon>
        <taxon>Pseudomonadati</taxon>
        <taxon>Acidobacteriota</taxon>
        <taxon>Terriglobia</taxon>
        <taxon>Terriglobales</taxon>
        <taxon>Acidobacteriaceae</taxon>
        <taxon>Granulicella</taxon>
    </lineage>
</organism>